<dbReference type="InterPro" id="IPR040256">
    <property type="entry name" value="At4g02000-like"/>
</dbReference>
<dbReference type="Proteomes" id="UP001459277">
    <property type="component" value="Unassembled WGS sequence"/>
</dbReference>
<dbReference type="EMBL" id="JAZDWU010000012">
    <property type="protein sequence ID" value="KAK9985087.1"/>
    <property type="molecule type" value="Genomic_DNA"/>
</dbReference>
<accession>A0AAW2BIZ7</accession>
<dbReference type="InterPro" id="IPR025558">
    <property type="entry name" value="DUF4283"/>
</dbReference>
<dbReference type="AlphaFoldDB" id="A0AAW2BIZ7"/>
<proteinExistence type="predicted"/>
<evidence type="ECO:0000313" key="3">
    <source>
        <dbReference type="Proteomes" id="UP001459277"/>
    </source>
</evidence>
<dbReference type="PANTHER" id="PTHR31286:SF167">
    <property type="entry name" value="OS09G0268800 PROTEIN"/>
    <property type="match status" value="1"/>
</dbReference>
<feature type="domain" description="DUF4283" evidence="1">
    <location>
        <begin position="37"/>
        <end position="105"/>
    </location>
</feature>
<gene>
    <name evidence="2" type="ORF">SO802_034612</name>
</gene>
<dbReference type="PANTHER" id="PTHR31286">
    <property type="entry name" value="GLYCINE-RICH CELL WALL STRUCTURAL PROTEIN 1.8-LIKE"/>
    <property type="match status" value="1"/>
</dbReference>
<reference evidence="2 3" key="1">
    <citation type="submission" date="2024-01" db="EMBL/GenBank/DDBJ databases">
        <title>A telomere-to-telomere, gap-free genome of sweet tea (Lithocarpus litseifolius).</title>
        <authorList>
            <person name="Zhou J."/>
        </authorList>
    </citation>
    <scope>NUCLEOTIDE SEQUENCE [LARGE SCALE GENOMIC DNA]</scope>
    <source>
        <strain evidence="2">Zhou-2022a</strain>
        <tissue evidence="2">Leaf</tissue>
    </source>
</reference>
<organism evidence="2 3">
    <name type="scientific">Lithocarpus litseifolius</name>
    <dbReference type="NCBI Taxonomy" id="425828"/>
    <lineage>
        <taxon>Eukaryota</taxon>
        <taxon>Viridiplantae</taxon>
        <taxon>Streptophyta</taxon>
        <taxon>Embryophyta</taxon>
        <taxon>Tracheophyta</taxon>
        <taxon>Spermatophyta</taxon>
        <taxon>Magnoliopsida</taxon>
        <taxon>eudicotyledons</taxon>
        <taxon>Gunneridae</taxon>
        <taxon>Pentapetalae</taxon>
        <taxon>rosids</taxon>
        <taxon>fabids</taxon>
        <taxon>Fagales</taxon>
        <taxon>Fagaceae</taxon>
        <taxon>Lithocarpus</taxon>
    </lineage>
</organism>
<sequence>MEDLTNRWRSLSLTKEEEAKVDLTRDKKIKGAILAVKFFTRRNANVEAVAKTFRPIWQTRGNFEVCKGKENVLLIAFQMEADAKKVVQGQPWAFDRHLVVVQQYDGSVPIQDLVFKTTTFWIQIHNLPFQLLTMEVALDIGGTIGAVSWPKDLGEMKGGNFMRVRVEVDITKLLYKGRKISWDHSGTIPNFEEALNDIDDTIRNGPRIPISKAAASEIMANQIDSSSNLIDIEIMVDDLGWETQA</sequence>
<comment type="caution">
    <text evidence="2">The sequence shown here is derived from an EMBL/GenBank/DDBJ whole genome shotgun (WGS) entry which is preliminary data.</text>
</comment>
<evidence type="ECO:0000259" key="1">
    <source>
        <dbReference type="Pfam" id="PF14111"/>
    </source>
</evidence>
<keyword evidence="3" id="KW-1185">Reference proteome</keyword>
<evidence type="ECO:0000313" key="2">
    <source>
        <dbReference type="EMBL" id="KAK9985087.1"/>
    </source>
</evidence>
<dbReference type="Pfam" id="PF14111">
    <property type="entry name" value="DUF4283"/>
    <property type="match status" value="1"/>
</dbReference>
<name>A0AAW2BIZ7_9ROSI</name>
<protein>
    <recommendedName>
        <fullName evidence="1">DUF4283 domain-containing protein</fullName>
    </recommendedName>
</protein>